<evidence type="ECO:0000256" key="2">
    <source>
        <dbReference type="ARBA" id="ARBA00004651"/>
    </source>
</evidence>
<feature type="domain" description="Histidine kinase" evidence="18">
    <location>
        <begin position="246"/>
        <end position="460"/>
    </location>
</feature>
<dbReference type="InterPro" id="IPR003661">
    <property type="entry name" value="HisK_dim/P_dom"/>
</dbReference>
<evidence type="ECO:0000256" key="12">
    <source>
        <dbReference type="ARBA" id="ARBA00023012"/>
    </source>
</evidence>
<evidence type="ECO:0000256" key="8">
    <source>
        <dbReference type="ARBA" id="ARBA00022741"/>
    </source>
</evidence>
<evidence type="ECO:0000256" key="14">
    <source>
        <dbReference type="ARBA" id="ARBA00023136"/>
    </source>
</evidence>
<dbReference type="PROSITE" id="PS50885">
    <property type="entry name" value="HAMP"/>
    <property type="match status" value="1"/>
</dbReference>
<proteinExistence type="predicted"/>
<gene>
    <name evidence="20" type="primary">hssS</name>
    <name evidence="20" type="ORF">NCTC4822_00140</name>
</gene>
<keyword evidence="12" id="KW-0902">Two-component regulatory system</keyword>
<keyword evidence="13" id="KW-0843">Virulence</keyword>
<evidence type="ECO:0000256" key="17">
    <source>
        <dbReference type="SAM" id="Phobius"/>
    </source>
</evidence>
<accession>A0A380BAZ8</accession>
<dbReference type="EMBL" id="UGYZ01000002">
    <property type="protein sequence ID" value="SUI98356.1"/>
    <property type="molecule type" value="Genomic_DNA"/>
</dbReference>
<feature type="transmembrane region" description="Helical" evidence="17">
    <location>
        <begin position="9"/>
        <end position="32"/>
    </location>
</feature>
<dbReference type="PROSITE" id="PS50109">
    <property type="entry name" value="HIS_KIN"/>
    <property type="match status" value="1"/>
</dbReference>
<dbReference type="SUPFAM" id="SSF55874">
    <property type="entry name" value="ATPase domain of HSP90 chaperone/DNA topoisomerase II/histidine kinase"/>
    <property type="match status" value="1"/>
</dbReference>
<evidence type="ECO:0000256" key="10">
    <source>
        <dbReference type="ARBA" id="ARBA00022840"/>
    </source>
</evidence>
<dbReference type="Pfam" id="PF00672">
    <property type="entry name" value="HAMP"/>
    <property type="match status" value="1"/>
</dbReference>
<dbReference type="CDD" id="cd00075">
    <property type="entry name" value="HATPase"/>
    <property type="match status" value="1"/>
</dbReference>
<dbReference type="CDD" id="cd06225">
    <property type="entry name" value="HAMP"/>
    <property type="match status" value="1"/>
</dbReference>
<feature type="transmembrane region" description="Helical" evidence="17">
    <location>
        <begin position="162"/>
        <end position="185"/>
    </location>
</feature>
<comment type="function">
    <text evidence="15">Member of the two-component regulatory system HssS/HssR involved in intracellular heme homeostasis and tempering of staphylococcal virulence. HssS functions as a heme sensor histidine kinase which is autophosphorylated at a histidine residue and transfers its phosphate group to an aspartate residue of HssR. HssR/HssS activates the expression of hrtAB, an efflux pump, in response to extracellular heme, hemin, hemoglobin or blood.</text>
</comment>
<dbReference type="SMART" id="SM00387">
    <property type="entry name" value="HATPase_c"/>
    <property type="match status" value="1"/>
</dbReference>
<name>A0A380BAZ8_SPOPA</name>
<keyword evidence="6 20" id="KW-0808">Transferase</keyword>
<keyword evidence="7 17" id="KW-0812">Transmembrane</keyword>
<evidence type="ECO:0000256" key="15">
    <source>
        <dbReference type="ARBA" id="ARBA00037219"/>
    </source>
</evidence>
<dbReference type="InterPro" id="IPR005467">
    <property type="entry name" value="His_kinase_dom"/>
</dbReference>
<sequence length="460" mass="51850">MMRSLYSKLVLMTAAIMITSGLLAFLGINTYYHQVLKVQNDEKNMSIAQSLVMFIETNEGVSLEEFLETQAATGYKLYVVDESGTATFYGEPFRVENLPKESVDKVLDGQAYHGMANLPSETFVTGFFSNELVNTVGLPFIHKGTKYALFIRPDIKMLFNEMHYIIAGLFTLMGIISLLAMLIVAKKLIDPITELTEATKKVGEERFTGDLHIHRRDEIGQLAQSFQQMTEKLSENNRIRKEFISDVSHDFQSPLLNIKGYSDLLLGENLPEKERIAYAKVIQSETDRLSSLTKQLLLLTSIDQLSAPLELKTVQLDEQLKEAVRKYRWLLEEKDMTLSMNLERVQFTGDPGFLEKIWENLLSNALKYTPKEGTIDIGLTEISGKIVVTIRDNGIGIDENELHRIFDRFYRADDSRTQEISGTGLGLSIVQEVVLLHGGEVVIDSKRGDGTACIVTLPKM</sequence>
<evidence type="ECO:0000256" key="7">
    <source>
        <dbReference type="ARBA" id="ARBA00022692"/>
    </source>
</evidence>
<dbReference type="SMART" id="SM00388">
    <property type="entry name" value="HisKA"/>
    <property type="match status" value="1"/>
</dbReference>
<dbReference type="Gene3D" id="3.30.565.10">
    <property type="entry name" value="Histidine kinase-like ATPase, C-terminal domain"/>
    <property type="match status" value="1"/>
</dbReference>
<dbReference type="RefSeq" id="WP_243835624.1">
    <property type="nucleotide sequence ID" value="NZ_CP038012.1"/>
</dbReference>
<dbReference type="Gene3D" id="1.10.287.130">
    <property type="match status" value="1"/>
</dbReference>
<dbReference type="InterPro" id="IPR050398">
    <property type="entry name" value="HssS/ArlS-like"/>
</dbReference>
<dbReference type="PRINTS" id="PR00344">
    <property type="entry name" value="BCTRLSENSOR"/>
</dbReference>
<keyword evidence="5" id="KW-0597">Phosphoprotein</keyword>
<evidence type="ECO:0000256" key="4">
    <source>
        <dbReference type="ARBA" id="ARBA00022475"/>
    </source>
</evidence>
<dbReference type="GO" id="GO:0005886">
    <property type="term" value="C:plasma membrane"/>
    <property type="evidence" value="ECO:0007669"/>
    <property type="project" value="UniProtKB-SubCell"/>
</dbReference>
<keyword evidence="10" id="KW-0067">ATP-binding</keyword>
<dbReference type="InterPro" id="IPR003660">
    <property type="entry name" value="HAMP_dom"/>
</dbReference>
<evidence type="ECO:0000256" key="3">
    <source>
        <dbReference type="ARBA" id="ARBA00012438"/>
    </source>
</evidence>
<evidence type="ECO:0000256" key="6">
    <source>
        <dbReference type="ARBA" id="ARBA00022679"/>
    </source>
</evidence>
<evidence type="ECO:0000256" key="16">
    <source>
        <dbReference type="ARBA" id="ARBA00040841"/>
    </source>
</evidence>
<evidence type="ECO:0000256" key="11">
    <source>
        <dbReference type="ARBA" id="ARBA00022989"/>
    </source>
</evidence>
<keyword evidence="4" id="KW-1003">Cell membrane</keyword>
<evidence type="ECO:0000256" key="5">
    <source>
        <dbReference type="ARBA" id="ARBA00022553"/>
    </source>
</evidence>
<dbReference type="Pfam" id="PF02518">
    <property type="entry name" value="HATPase_c"/>
    <property type="match status" value="1"/>
</dbReference>
<dbReference type="InterPro" id="IPR003594">
    <property type="entry name" value="HATPase_dom"/>
</dbReference>
<dbReference type="Pfam" id="PF00512">
    <property type="entry name" value="HisKA"/>
    <property type="match status" value="1"/>
</dbReference>
<dbReference type="SMART" id="SM00304">
    <property type="entry name" value="HAMP"/>
    <property type="match status" value="1"/>
</dbReference>
<evidence type="ECO:0000256" key="9">
    <source>
        <dbReference type="ARBA" id="ARBA00022777"/>
    </source>
</evidence>
<keyword evidence="14 17" id="KW-0472">Membrane</keyword>
<comment type="subcellular location">
    <subcellularLocation>
        <location evidence="2">Cell membrane</location>
        <topology evidence="2">Multi-pass membrane protein</topology>
    </subcellularLocation>
</comment>
<dbReference type="FunFam" id="3.30.565.10:FF:000006">
    <property type="entry name" value="Sensor histidine kinase WalK"/>
    <property type="match status" value="1"/>
</dbReference>
<dbReference type="EC" id="2.7.13.3" evidence="3"/>
<dbReference type="Proteomes" id="UP000254519">
    <property type="component" value="Unassembled WGS sequence"/>
</dbReference>
<keyword evidence="8" id="KW-0547">Nucleotide-binding</keyword>
<protein>
    <recommendedName>
        <fullName evidence="16">Heme sensor protein HssS</fullName>
        <ecNumber evidence="3">2.7.13.3</ecNumber>
    </recommendedName>
</protein>
<dbReference type="SUPFAM" id="SSF158472">
    <property type="entry name" value="HAMP domain-like"/>
    <property type="match status" value="1"/>
</dbReference>
<dbReference type="GO" id="GO:0005524">
    <property type="term" value="F:ATP binding"/>
    <property type="evidence" value="ECO:0007669"/>
    <property type="project" value="UniProtKB-KW"/>
</dbReference>
<evidence type="ECO:0000256" key="1">
    <source>
        <dbReference type="ARBA" id="ARBA00000085"/>
    </source>
</evidence>
<dbReference type="Gene3D" id="6.10.340.10">
    <property type="match status" value="1"/>
</dbReference>
<dbReference type="PANTHER" id="PTHR45528:SF11">
    <property type="entry name" value="HISTIDINE KINASE"/>
    <property type="match status" value="1"/>
</dbReference>
<keyword evidence="11 17" id="KW-1133">Transmembrane helix</keyword>
<dbReference type="CDD" id="cd00082">
    <property type="entry name" value="HisKA"/>
    <property type="match status" value="1"/>
</dbReference>
<organism evidence="20 21">
    <name type="scientific">Sporosarcina pasteurii</name>
    <name type="common">Bacillus pasteurii</name>
    <dbReference type="NCBI Taxonomy" id="1474"/>
    <lineage>
        <taxon>Bacteria</taxon>
        <taxon>Bacillati</taxon>
        <taxon>Bacillota</taxon>
        <taxon>Bacilli</taxon>
        <taxon>Bacillales</taxon>
        <taxon>Caryophanaceae</taxon>
        <taxon>Sporosarcina</taxon>
    </lineage>
</organism>
<dbReference type="AlphaFoldDB" id="A0A380BAZ8"/>
<evidence type="ECO:0000313" key="20">
    <source>
        <dbReference type="EMBL" id="SUI98356.1"/>
    </source>
</evidence>
<keyword evidence="9" id="KW-0418">Kinase</keyword>
<dbReference type="SUPFAM" id="SSF47384">
    <property type="entry name" value="Homodimeric domain of signal transducing histidine kinase"/>
    <property type="match status" value="1"/>
</dbReference>
<evidence type="ECO:0000259" key="19">
    <source>
        <dbReference type="PROSITE" id="PS50885"/>
    </source>
</evidence>
<dbReference type="InterPro" id="IPR036890">
    <property type="entry name" value="HATPase_C_sf"/>
</dbReference>
<reference evidence="20 21" key="1">
    <citation type="submission" date="2018-06" db="EMBL/GenBank/DDBJ databases">
        <authorList>
            <consortium name="Pathogen Informatics"/>
            <person name="Doyle S."/>
        </authorList>
    </citation>
    <scope>NUCLEOTIDE SEQUENCE [LARGE SCALE GENOMIC DNA]</scope>
    <source>
        <strain evidence="21">ATCC 11859 / DSM 33 / NCIB 8841 / NCTC 4822</strain>
    </source>
</reference>
<keyword evidence="21" id="KW-1185">Reference proteome</keyword>
<evidence type="ECO:0000313" key="21">
    <source>
        <dbReference type="Proteomes" id="UP000254519"/>
    </source>
</evidence>
<dbReference type="GO" id="GO:0000155">
    <property type="term" value="F:phosphorelay sensor kinase activity"/>
    <property type="evidence" value="ECO:0007669"/>
    <property type="project" value="InterPro"/>
</dbReference>
<dbReference type="PANTHER" id="PTHR45528">
    <property type="entry name" value="SENSOR HISTIDINE KINASE CPXA"/>
    <property type="match status" value="1"/>
</dbReference>
<evidence type="ECO:0000259" key="18">
    <source>
        <dbReference type="PROSITE" id="PS50109"/>
    </source>
</evidence>
<dbReference type="InterPro" id="IPR004358">
    <property type="entry name" value="Sig_transdc_His_kin-like_C"/>
</dbReference>
<feature type="domain" description="HAMP" evidence="19">
    <location>
        <begin position="186"/>
        <end position="238"/>
    </location>
</feature>
<evidence type="ECO:0000256" key="13">
    <source>
        <dbReference type="ARBA" id="ARBA00023026"/>
    </source>
</evidence>
<dbReference type="InterPro" id="IPR036097">
    <property type="entry name" value="HisK_dim/P_sf"/>
</dbReference>
<comment type="catalytic activity">
    <reaction evidence="1">
        <text>ATP + protein L-histidine = ADP + protein N-phospho-L-histidine.</text>
        <dbReference type="EC" id="2.7.13.3"/>
    </reaction>
</comment>